<accession>A0A2P5X1Q4</accession>
<evidence type="ECO:0000313" key="2">
    <source>
        <dbReference type="Proteomes" id="UP000239757"/>
    </source>
</evidence>
<evidence type="ECO:0000313" key="1">
    <source>
        <dbReference type="EMBL" id="PPR97251.1"/>
    </source>
</evidence>
<protein>
    <submittedName>
        <fullName evidence="1">Uncharacterized protein</fullName>
    </submittedName>
</protein>
<dbReference type="EMBL" id="KZ665898">
    <property type="protein sequence ID" value="PPR97251.1"/>
    <property type="molecule type" value="Genomic_DNA"/>
</dbReference>
<name>A0A2P5X1Q4_GOSBA</name>
<proteinExistence type="predicted"/>
<reference evidence="1 2" key="1">
    <citation type="submission" date="2015-01" db="EMBL/GenBank/DDBJ databases">
        <title>Genome of allotetraploid Gossypium barbadense reveals genomic plasticity and fiber elongation in cotton evolution.</title>
        <authorList>
            <person name="Chen X."/>
            <person name="Liu X."/>
            <person name="Zhao B."/>
            <person name="Zheng H."/>
            <person name="Hu Y."/>
            <person name="Lu G."/>
            <person name="Yang C."/>
            <person name="Chen J."/>
            <person name="Shan C."/>
            <person name="Zhang L."/>
            <person name="Zhou Y."/>
            <person name="Wang L."/>
            <person name="Guo W."/>
            <person name="Bai Y."/>
            <person name="Ruan J."/>
            <person name="Shangguan X."/>
            <person name="Mao Y."/>
            <person name="Jiang J."/>
            <person name="Zhu Y."/>
            <person name="Lei J."/>
            <person name="Kang H."/>
            <person name="Chen S."/>
            <person name="He X."/>
            <person name="Wang R."/>
            <person name="Wang Y."/>
            <person name="Chen J."/>
            <person name="Wang L."/>
            <person name="Yu S."/>
            <person name="Wang B."/>
            <person name="Wei J."/>
            <person name="Song S."/>
            <person name="Lu X."/>
            <person name="Gao Z."/>
            <person name="Gu W."/>
            <person name="Deng X."/>
            <person name="Ma D."/>
            <person name="Wang S."/>
            <person name="Liang W."/>
            <person name="Fang L."/>
            <person name="Cai C."/>
            <person name="Zhu X."/>
            <person name="Zhou B."/>
            <person name="Zhang Y."/>
            <person name="Chen Z."/>
            <person name="Xu S."/>
            <person name="Zhu R."/>
            <person name="Wang S."/>
            <person name="Zhang T."/>
            <person name="Zhao G."/>
        </authorList>
    </citation>
    <scope>NUCLEOTIDE SEQUENCE [LARGE SCALE GENOMIC DNA]</scope>
    <source>
        <strain evidence="2">cv. Xinhai21</strain>
        <tissue evidence="1">Leaf</tissue>
    </source>
</reference>
<sequence length="245" mass="27187">MKPPHELDERVVVTELVGPRAVGDIIRNVLVGFLLGRLGETILERGRGVEEPEVPRQSSHVGANGDDPLPMPLRLVLNCEGYEIGKMSWVLTTPVLSRLPVIVWAKIACKYLKDGGRTDALERLGLYEAVLRAKVCQHFEGEKCLVQQQTLGRLAGGLIRLGETRPRRDHRTLSLRSRDGKLSRWPAAKGQARSIWKSSSWGPRGNCRRGQKISVVGPAEDDAPFLFFKAGTTVYFSLEDDIEGL</sequence>
<organism evidence="1 2">
    <name type="scientific">Gossypium barbadense</name>
    <name type="common">Sea Island cotton</name>
    <name type="synonym">Hibiscus barbadensis</name>
    <dbReference type="NCBI Taxonomy" id="3634"/>
    <lineage>
        <taxon>Eukaryota</taxon>
        <taxon>Viridiplantae</taxon>
        <taxon>Streptophyta</taxon>
        <taxon>Embryophyta</taxon>
        <taxon>Tracheophyta</taxon>
        <taxon>Spermatophyta</taxon>
        <taxon>Magnoliopsida</taxon>
        <taxon>eudicotyledons</taxon>
        <taxon>Gunneridae</taxon>
        <taxon>Pentapetalae</taxon>
        <taxon>rosids</taxon>
        <taxon>malvids</taxon>
        <taxon>Malvales</taxon>
        <taxon>Malvaceae</taxon>
        <taxon>Malvoideae</taxon>
        <taxon>Gossypium</taxon>
    </lineage>
</organism>
<gene>
    <name evidence="1" type="ORF">GOBAR_AA23417</name>
</gene>
<dbReference type="Proteomes" id="UP000239757">
    <property type="component" value="Unassembled WGS sequence"/>
</dbReference>
<dbReference type="AlphaFoldDB" id="A0A2P5X1Q4"/>